<evidence type="ECO:0000256" key="2">
    <source>
        <dbReference type="ARBA" id="ARBA00010617"/>
    </source>
</evidence>
<protein>
    <submittedName>
        <fullName evidence="8">Cytochrome P450</fullName>
    </submittedName>
</protein>
<evidence type="ECO:0000256" key="7">
    <source>
        <dbReference type="ARBA" id="ARBA00023033"/>
    </source>
</evidence>
<organism evidence="8 9">
    <name type="scientific">Micromonospora cathayae</name>
    <dbReference type="NCBI Taxonomy" id="3028804"/>
    <lineage>
        <taxon>Bacteria</taxon>
        <taxon>Bacillati</taxon>
        <taxon>Actinomycetota</taxon>
        <taxon>Actinomycetes</taxon>
        <taxon>Micromonosporales</taxon>
        <taxon>Micromonosporaceae</taxon>
        <taxon>Micromonospora</taxon>
    </lineage>
</organism>
<dbReference type="Pfam" id="PF00067">
    <property type="entry name" value="p450"/>
    <property type="match status" value="1"/>
</dbReference>
<keyword evidence="5" id="KW-0560">Oxidoreductase</keyword>
<evidence type="ECO:0000313" key="9">
    <source>
        <dbReference type="Proteomes" id="UP001219605"/>
    </source>
</evidence>
<name>A0ABY7ZPN7_9ACTN</name>
<keyword evidence="7" id="KW-0503">Monooxygenase</keyword>
<dbReference type="InterPro" id="IPR036396">
    <property type="entry name" value="Cyt_P450_sf"/>
</dbReference>
<keyword evidence="4" id="KW-0479">Metal-binding</keyword>
<reference evidence="8 9" key="1">
    <citation type="submission" date="2023-02" db="EMBL/GenBank/DDBJ databases">
        <authorList>
            <person name="Mo P."/>
        </authorList>
    </citation>
    <scope>NUCLEOTIDE SEQUENCE [LARGE SCALE GENOMIC DNA]</scope>
    <source>
        <strain evidence="8 9">HUAS 3</strain>
    </source>
</reference>
<proteinExistence type="inferred from homology"/>
<dbReference type="RefSeq" id="WP_275031443.1">
    <property type="nucleotide sequence ID" value="NZ_CP118615.1"/>
</dbReference>
<evidence type="ECO:0000313" key="8">
    <source>
        <dbReference type="EMBL" id="WDZ84823.1"/>
    </source>
</evidence>
<comment type="similarity">
    <text evidence="2">Belongs to the cytochrome P450 family.</text>
</comment>
<dbReference type="InterPro" id="IPR001128">
    <property type="entry name" value="Cyt_P450"/>
</dbReference>
<dbReference type="CDD" id="cd11067">
    <property type="entry name" value="CYP152"/>
    <property type="match status" value="1"/>
</dbReference>
<evidence type="ECO:0000256" key="5">
    <source>
        <dbReference type="ARBA" id="ARBA00023002"/>
    </source>
</evidence>
<dbReference type="PRINTS" id="PR00463">
    <property type="entry name" value="EP450I"/>
</dbReference>
<dbReference type="InterPro" id="IPR002401">
    <property type="entry name" value="Cyt_P450_E_grp-I"/>
</dbReference>
<keyword evidence="6" id="KW-0408">Iron</keyword>
<keyword evidence="3" id="KW-0349">Heme</keyword>
<evidence type="ECO:0000256" key="1">
    <source>
        <dbReference type="ARBA" id="ARBA00001971"/>
    </source>
</evidence>
<dbReference type="EMBL" id="CP118615">
    <property type="protein sequence ID" value="WDZ84823.1"/>
    <property type="molecule type" value="Genomic_DNA"/>
</dbReference>
<evidence type="ECO:0000256" key="6">
    <source>
        <dbReference type="ARBA" id="ARBA00023004"/>
    </source>
</evidence>
<gene>
    <name evidence="8" type="ORF">PVK37_31145</name>
</gene>
<sequence length="415" mass="47324">MSGIPADRSPDSTLALLRDGYRFVTNRCERYGGDAFRTRLLLTPTICLRGRAGTELFYDEELLQRHGAAPTRVQRTLLGRGGVQGLDGPAHRRRKAMLMSVMTPAGIQRLVRLFADEWRARIPAWERADRVVLYDEVGLLLTRAVCAWAGVPLAEPEVARRAADLHHMIETPVTVGPRYWRGRWARLRAERWLGGIIERERIGLLPAPDGSALRIVAEHRDADDELLPRRTAAVELLNLLRPTVAVDRYVVFAALALHEHPAWRERVRAGEAETEQFVQEVRRFYPFFPMAAARVRRPFEWQGQHFPRGRRVLLDLYATNHHPDLWPEPGRFRPERFADWSGDPNSFVPQGGGEHWTGHRCAGEWLTIALMKEAVTLLTSAMRYDVPQQDLTLSLRRMPALPASRFVLDGVRRTA</sequence>
<dbReference type="SUPFAM" id="SSF48264">
    <property type="entry name" value="Cytochrome P450"/>
    <property type="match status" value="1"/>
</dbReference>
<keyword evidence="9" id="KW-1185">Reference proteome</keyword>
<accession>A0ABY7ZPN7</accession>
<dbReference type="PANTHER" id="PTHR24286">
    <property type="entry name" value="CYTOCHROME P450 26"/>
    <property type="match status" value="1"/>
</dbReference>
<dbReference type="PANTHER" id="PTHR24286:SF24">
    <property type="entry name" value="LANOSTEROL 14-ALPHA DEMETHYLASE"/>
    <property type="match status" value="1"/>
</dbReference>
<evidence type="ECO:0000256" key="4">
    <source>
        <dbReference type="ARBA" id="ARBA00022723"/>
    </source>
</evidence>
<comment type="cofactor">
    <cofactor evidence="1">
        <name>heme</name>
        <dbReference type="ChEBI" id="CHEBI:30413"/>
    </cofactor>
</comment>
<dbReference type="Gene3D" id="1.10.630.10">
    <property type="entry name" value="Cytochrome P450"/>
    <property type="match status" value="1"/>
</dbReference>
<dbReference type="Proteomes" id="UP001219605">
    <property type="component" value="Chromosome"/>
</dbReference>
<evidence type="ECO:0000256" key="3">
    <source>
        <dbReference type="ARBA" id="ARBA00022617"/>
    </source>
</evidence>